<name>A0ACC0BFF3_CATRO</name>
<gene>
    <name evidence="1" type="ORF">M9H77_11715</name>
</gene>
<sequence>MEANSKQEDYQCKLARDMHNFYHDVGNDSMPMVGITMEMETTLLKDIMDLPPQRVSNVEIMKPSMIEEFSTVNKLPQAQEVVEESIVIHVVEETSNEDPCDCMNEKSIGKEECNEFKEKERGEEKEILVERSCTFDSISSLSKESELLECSKEKESELEKRIEDKGRDNEKELGANLEQLPIRLSINPSLICYEDSLLHSGSVFDPSCYDLGVMNNASIESRVVGFRLDEWFSKRNVDNLGILEILCQYFLTISVK</sequence>
<dbReference type="EMBL" id="CM044703">
    <property type="protein sequence ID" value="KAI5671351.1"/>
    <property type="molecule type" value="Genomic_DNA"/>
</dbReference>
<protein>
    <submittedName>
        <fullName evidence="1">Uncharacterized protein</fullName>
    </submittedName>
</protein>
<dbReference type="Proteomes" id="UP001060085">
    <property type="component" value="Linkage Group LG03"/>
</dbReference>
<accession>A0ACC0BFF3</accession>
<keyword evidence="2" id="KW-1185">Reference proteome</keyword>
<evidence type="ECO:0000313" key="2">
    <source>
        <dbReference type="Proteomes" id="UP001060085"/>
    </source>
</evidence>
<evidence type="ECO:0000313" key="1">
    <source>
        <dbReference type="EMBL" id="KAI5671351.1"/>
    </source>
</evidence>
<reference evidence="2" key="1">
    <citation type="journal article" date="2023" name="Nat. Plants">
        <title>Single-cell RNA sequencing provides a high-resolution roadmap for understanding the multicellular compartmentation of specialized metabolism.</title>
        <authorList>
            <person name="Sun S."/>
            <person name="Shen X."/>
            <person name="Li Y."/>
            <person name="Li Y."/>
            <person name="Wang S."/>
            <person name="Li R."/>
            <person name="Zhang H."/>
            <person name="Shen G."/>
            <person name="Guo B."/>
            <person name="Wei J."/>
            <person name="Xu J."/>
            <person name="St-Pierre B."/>
            <person name="Chen S."/>
            <person name="Sun C."/>
        </authorList>
    </citation>
    <scope>NUCLEOTIDE SEQUENCE [LARGE SCALE GENOMIC DNA]</scope>
</reference>
<comment type="caution">
    <text evidence="1">The sequence shown here is derived from an EMBL/GenBank/DDBJ whole genome shotgun (WGS) entry which is preliminary data.</text>
</comment>
<proteinExistence type="predicted"/>
<organism evidence="1 2">
    <name type="scientific">Catharanthus roseus</name>
    <name type="common">Madagascar periwinkle</name>
    <name type="synonym">Vinca rosea</name>
    <dbReference type="NCBI Taxonomy" id="4058"/>
    <lineage>
        <taxon>Eukaryota</taxon>
        <taxon>Viridiplantae</taxon>
        <taxon>Streptophyta</taxon>
        <taxon>Embryophyta</taxon>
        <taxon>Tracheophyta</taxon>
        <taxon>Spermatophyta</taxon>
        <taxon>Magnoliopsida</taxon>
        <taxon>eudicotyledons</taxon>
        <taxon>Gunneridae</taxon>
        <taxon>Pentapetalae</taxon>
        <taxon>asterids</taxon>
        <taxon>lamiids</taxon>
        <taxon>Gentianales</taxon>
        <taxon>Apocynaceae</taxon>
        <taxon>Rauvolfioideae</taxon>
        <taxon>Vinceae</taxon>
        <taxon>Catharanthinae</taxon>
        <taxon>Catharanthus</taxon>
    </lineage>
</organism>